<dbReference type="AlphaFoldDB" id="A0AAV7MKG3"/>
<proteinExistence type="predicted"/>
<dbReference type="EMBL" id="JANPWB010000013">
    <property type="protein sequence ID" value="KAJ1104018.1"/>
    <property type="molecule type" value="Genomic_DNA"/>
</dbReference>
<feature type="region of interest" description="Disordered" evidence="1">
    <location>
        <begin position="66"/>
        <end position="96"/>
    </location>
</feature>
<protein>
    <recommendedName>
        <fullName evidence="4">Secreted protein</fullName>
    </recommendedName>
</protein>
<comment type="caution">
    <text evidence="2">The sequence shown here is derived from an EMBL/GenBank/DDBJ whole genome shotgun (WGS) entry which is preliminary data.</text>
</comment>
<organism evidence="2 3">
    <name type="scientific">Pleurodeles waltl</name>
    <name type="common">Iberian ribbed newt</name>
    <dbReference type="NCBI Taxonomy" id="8319"/>
    <lineage>
        <taxon>Eukaryota</taxon>
        <taxon>Metazoa</taxon>
        <taxon>Chordata</taxon>
        <taxon>Craniata</taxon>
        <taxon>Vertebrata</taxon>
        <taxon>Euteleostomi</taxon>
        <taxon>Amphibia</taxon>
        <taxon>Batrachia</taxon>
        <taxon>Caudata</taxon>
        <taxon>Salamandroidea</taxon>
        <taxon>Salamandridae</taxon>
        <taxon>Pleurodelinae</taxon>
        <taxon>Pleurodeles</taxon>
    </lineage>
</organism>
<accession>A0AAV7MKG3</accession>
<gene>
    <name evidence="2" type="ORF">NDU88_001433</name>
</gene>
<sequence length="110" mass="11924">MRRPRSLPFSSFRRRLTRCGMSFGLFFLFLFYLPGARCGWALHVQGTPLSGRAHHSLHAGFSGLVASPAQRGGGQASLPGQQRQHRLVPGSALSESGSLRGAGLGARTYW</sequence>
<evidence type="ECO:0008006" key="4">
    <source>
        <dbReference type="Google" id="ProtNLM"/>
    </source>
</evidence>
<reference evidence="2" key="1">
    <citation type="journal article" date="2022" name="bioRxiv">
        <title>Sequencing and chromosome-scale assembly of the giantPleurodeles waltlgenome.</title>
        <authorList>
            <person name="Brown T."/>
            <person name="Elewa A."/>
            <person name="Iarovenko S."/>
            <person name="Subramanian E."/>
            <person name="Araus A.J."/>
            <person name="Petzold A."/>
            <person name="Susuki M."/>
            <person name="Suzuki K.-i.T."/>
            <person name="Hayashi T."/>
            <person name="Toyoda A."/>
            <person name="Oliveira C."/>
            <person name="Osipova E."/>
            <person name="Leigh N.D."/>
            <person name="Simon A."/>
            <person name="Yun M.H."/>
        </authorList>
    </citation>
    <scope>NUCLEOTIDE SEQUENCE</scope>
    <source>
        <strain evidence="2">20211129_DDA</strain>
        <tissue evidence="2">Liver</tissue>
    </source>
</reference>
<evidence type="ECO:0000313" key="3">
    <source>
        <dbReference type="Proteomes" id="UP001066276"/>
    </source>
</evidence>
<dbReference type="Proteomes" id="UP001066276">
    <property type="component" value="Chromosome 9"/>
</dbReference>
<keyword evidence="3" id="KW-1185">Reference proteome</keyword>
<name>A0AAV7MKG3_PLEWA</name>
<evidence type="ECO:0000256" key="1">
    <source>
        <dbReference type="SAM" id="MobiDB-lite"/>
    </source>
</evidence>
<evidence type="ECO:0000313" key="2">
    <source>
        <dbReference type="EMBL" id="KAJ1104018.1"/>
    </source>
</evidence>